<dbReference type="InterPro" id="IPR002645">
    <property type="entry name" value="STAS_dom"/>
</dbReference>
<dbReference type="SUPFAM" id="SSF52091">
    <property type="entry name" value="SpoIIaa-like"/>
    <property type="match status" value="1"/>
</dbReference>
<dbReference type="InterPro" id="IPR036513">
    <property type="entry name" value="STAS_dom_sf"/>
</dbReference>
<evidence type="ECO:0000256" key="2">
    <source>
        <dbReference type="RuleBase" id="RU003749"/>
    </source>
</evidence>
<dbReference type="EMBL" id="JBHLZU010000034">
    <property type="protein sequence ID" value="MFB9909451.1"/>
    <property type="molecule type" value="Genomic_DNA"/>
</dbReference>
<dbReference type="Gene3D" id="3.30.750.24">
    <property type="entry name" value="STAS domain"/>
    <property type="match status" value="1"/>
</dbReference>
<feature type="region of interest" description="Disordered" evidence="3">
    <location>
        <begin position="134"/>
        <end position="156"/>
    </location>
</feature>
<keyword evidence="6" id="KW-1185">Reference proteome</keyword>
<dbReference type="CDD" id="cd07043">
    <property type="entry name" value="STAS_anti-anti-sigma_factors"/>
    <property type="match status" value="1"/>
</dbReference>
<evidence type="ECO:0000313" key="6">
    <source>
        <dbReference type="Proteomes" id="UP001589693"/>
    </source>
</evidence>
<accession>A0ABV6AC19</accession>
<gene>
    <name evidence="5" type="ORF">ACFFQA_36415</name>
</gene>
<name>A0ABV6AC19_9PSEU</name>
<proteinExistence type="inferred from homology"/>
<protein>
    <recommendedName>
        <fullName evidence="2">Anti-sigma factor antagonist</fullName>
    </recommendedName>
</protein>
<reference evidence="5 6" key="1">
    <citation type="submission" date="2024-09" db="EMBL/GenBank/DDBJ databases">
        <authorList>
            <person name="Sun Q."/>
            <person name="Mori K."/>
        </authorList>
    </citation>
    <scope>NUCLEOTIDE SEQUENCE [LARGE SCALE GENOMIC DNA]</scope>
    <source>
        <strain evidence="5 6">TBRC 7907</strain>
    </source>
</reference>
<dbReference type="Pfam" id="PF01740">
    <property type="entry name" value="STAS"/>
    <property type="match status" value="1"/>
</dbReference>
<evidence type="ECO:0000256" key="3">
    <source>
        <dbReference type="SAM" id="MobiDB-lite"/>
    </source>
</evidence>
<dbReference type="PROSITE" id="PS50801">
    <property type="entry name" value="STAS"/>
    <property type="match status" value="1"/>
</dbReference>
<dbReference type="PANTHER" id="PTHR33495:SF2">
    <property type="entry name" value="ANTI-SIGMA FACTOR ANTAGONIST TM_1081-RELATED"/>
    <property type="match status" value="1"/>
</dbReference>
<comment type="similarity">
    <text evidence="1 2">Belongs to the anti-sigma-factor antagonist family.</text>
</comment>
<sequence length="156" mass="16715">MLPVDRAPNDRAPHPRVPHLPALHIQRELRGFAVVVTVFGEVDLAAAPALHAEISTASALATPPSPVVLDLQRVEFFSSDGLSLLARHHQLCARHRTPLRVVATTEPVLRPIRLTDLDRTLALFGSVAAALSLPPTPRDGSRRPAPAGSRSAAPRP</sequence>
<feature type="compositionally biased region" description="Low complexity" evidence="3">
    <location>
        <begin position="143"/>
        <end position="156"/>
    </location>
</feature>
<feature type="domain" description="STAS" evidence="4">
    <location>
        <begin position="23"/>
        <end position="134"/>
    </location>
</feature>
<dbReference type="Proteomes" id="UP001589693">
    <property type="component" value="Unassembled WGS sequence"/>
</dbReference>
<comment type="caution">
    <text evidence="5">The sequence shown here is derived from an EMBL/GenBank/DDBJ whole genome shotgun (WGS) entry which is preliminary data.</text>
</comment>
<evidence type="ECO:0000256" key="1">
    <source>
        <dbReference type="ARBA" id="ARBA00009013"/>
    </source>
</evidence>
<dbReference type="PANTHER" id="PTHR33495">
    <property type="entry name" value="ANTI-SIGMA FACTOR ANTAGONIST TM_1081-RELATED-RELATED"/>
    <property type="match status" value="1"/>
</dbReference>
<dbReference type="NCBIfam" id="TIGR00377">
    <property type="entry name" value="ant_ant_sig"/>
    <property type="match status" value="1"/>
</dbReference>
<dbReference type="InterPro" id="IPR003658">
    <property type="entry name" value="Anti-sigma_ant"/>
</dbReference>
<dbReference type="RefSeq" id="WP_377862365.1">
    <property type="nucleotide sequence ID" value="NZ_JBHLZU010000034.1"/>
</dbReference>
<evidence type="ECO:0000313" key="5">
    <source>
        <dbReference type="EMBL" id="MFB9909451.1"/>
    </source>
</evidence>
<evidence type="ECO:0000259" key="4">
    <source>
        <dbReference type="PROSITE" id="PS50801"/>
    </source>
</evidence>
<organism evidence="5 6">
    <name type="scientific">Allokutzneria oryzae</name>
    <dbReference type="NCBI Taxonomy" id="1378989"/>
    <lineage>
        <taxon>Bacteria</taxon>
        <taxon>Bacillati</taxon>
        <taxon>Actinomycetota</taxon>
        <taxon>Actinomycetes</taxon>
        <taxon>Pseudonocardiales</taxon>
        <taxon>Pseudonocardiaceae</taxon>
        <taxon>Allokutzneria</taxon>
    </lineage>
</organism>